<feature type="transmembrane region" description="Helical" evidence="1">
    <location>
        <begin position="319"/>
        <end position="336"/>
    </location>
</feature>
<keyword evidence="1" id="KW-0472">Membrane</keyword>
<feature type="transmembrane region" description="Helical" evidence="1">
    <location>
        <begin position="222"/>
        <end position="241"/>
    </location>
</feature>
<dbReference type="AlphaFoldDB" id="A0A3D9H767"/>
<reference evidence="3 4" key="1">
    <citation type="submission" date="2018-07" db="EMBL/GenBank/DDBJ databases">
        <title>Genomic Encyclopedia of Type Strains, Phase III (KMG-III): the genomes of soil and plant-associated and newly described type strains.</title>
        <authorList>
            <person name="Whitman W."/>
        </authorList>
    </citation>
    <scope>NUCLEOTIDE SEQUENCE [LARGE SCALE GENOMIC DNA]</scope>
    <source>
        <strain evidence="3 4">CECT 7946</strain>
    </source>
</reference>
<dbReference type="OrthoDB" id="290051at2"/>
<accession>A0A3D9H767</accession>
<dbReference type="GO" id="GO:0016020">
    <property type="term" value="C:membrane"/>
    <property type="evidence" value="ECO:0007669"/>
    <property type="project" value="TreeGrafter"/>
</dbReference>
<feature type="transmembrane region" description="Helical" evidence="1">
    <location>
        <begin position="139"/>
        <end position="161"/>
    </location>
</feature>
<gene>
    <name evidence="3" type="ORF">DFQ10_102206</name>
</gene>
<dbReference type="RefSeq" id="WP_115816644.1">
    <property type="nucleotide sequence ID" value="NZ_CANKZP010000002.1"/>
</dbReference>
<protein>
    <submittedName>
        <fullName evidence="3">Peptidoglycan/LPS O-acetylase OafA/YrhL</fullName>
    </submittedName>
</protein>
<feature type="transmembrane region" description="Helical" evidence="1">
    <location>
        <begin position="168"/>
        <end position="188"/>
    </location>
</feature>
<dbReference type="GO" id="GO:0009103">
    <property type="term" value="P:lipopolysaccharide biosynthetic process"/>
    <property type="evidence" value="ECO:0007669"/>
    <property type="project" value="TreeGrafter"/>
</dbReference>
<keyword evidence="4" id="KW-1185">Reference proteome</keyword>
<feature type="domain" description="Acyltransferase 3" evidence="2">
    <location>
        <begin position="14"/>
        <end position="337"/>
    </location>
</feature>
<dbReference type="InterPro" id="IPR050879">
    <property type="entry name" value="Acyltransferase_3"/>
</dbReference>
<dbReference type="Pfam" id="PF01757">
    <property type="entry name" value="Acyl_transf_3"/>
    <property type="match status" value="1"/>
</dbReference>
<keyword evidence="1" id="KW-1133">Transmembrane helix</keyword>
<evidence type="ECO:0000256" key="1">
    <source>
        <dbReference type="SAM" id="Phobius"/>
    </source>
</evidence>
<feature type="transmembrane region" description="Helical" evidence="1">
    <location>
        <begin position="55"/>
        <end position="73"/>
    </location>
</feature>
<feature type="transmembrane region" description="Helical" evidence="1">
    <location>
        <begin position="12"/>
        <end position="31"/>
    </location>
</feature>
<sequence length="365" mass="42190">MSIATKAKSDRLYHLDLIRFIAALYVVFYHYCFRGYAKDGLSILEFKPLESFSKYGYLGVDLFFIISGFVILMSVRNSNLIDFCISRFTRLYPAFWFCVVISAIVIALFGGSVFNITLNQVLFNLTMFNGFFGVEHVDGVYWSLVIELKFYILVGIILFFKKLKYIKFLGYLLLAISILQLIIPFAGAPKFLQVIYYVTFARWNPYFVAGMFFFLMKSEKNIIKNIIPVIIAYGVSLRYAILTVNFRNEEYGYGFSNEVVILLITIFFISTFLISTGKLQFLNKRVFMSLGVLTYPLYLLHQNIGYIIFNNFGNTVNKWMLLILVIAIMLVASYLISKKIEKPLGTFMRNKLKASPLLLKLKTKF</sequence>
<dbReference type="GO" id="GO:0016747">
    <property type="term" value="F:acyltransferase activity, transferring groups other than amino-acyl groups"/>
    <property type="evidence" value="ECO:0007669"/>
    <property type="project" value="InterPro"/>
</dbReference>
<name>A0A3D9H767_9FLAO</name>
<dbReference type="PANTHER" id="PTHR23028">
    <property type="entry name" value="ACETYLTRANSFERASE"/>
    <property type="match status" value="1"/>
</dbReference>
<feature type="transmembrane region" description="Helical" evidence="1">
    <location>
        <begin position="94"/>
        <end position="119"/>
    </location>
</feature>
<organism evidence="3 4">
    <name type="scientific">Winogradskyella eximia</name>
    <dbReference type="NCBI Taxonomy" id="262006"/>
    <lineage>
        <taxon>Bacteria</taxon>
        <taxon>Pseudomonadati</taxon>
        <taxon>Bacteroidota</taxon>
        <taxon>Flavobacteriia</taxon>
        <taxon>Flavobacteriales</taxon>
        <taxon>Flavobacteriaceae</taxon>
        <taxon>Winogradskyella</taxon>
    </lineage>
</organism>
<feature type="transmembrane region" description="Helical" evidence="1">
    <location>
        <begin position="253"/>
        <end position="274"/>
    </location>
</feature>
<proteinExistence type="predicted"/>
<dbReference type="PANTHER" id="PTHR23028:SF53">
    <property type="entry name" value="ACYL_TRANSF_3 DOMAIN-CONTAINING PROTEIN"/>
    <property type="match status" value="1"/>
</dbReference>
<dbReference type="InterPro" id="IPR002656">
    <property type="entry name" value="Acyl_transf_3_dom"/>
</dbReference>
<evidence type="ECO:0000313" key="4">
    <source>
        <dbReference type="Proteomes" id="UP000256980"/>
    </source>
</evidence>
<keyword evidence="1" id="KW-0812">Transmembrane</keyword>
<feature type="transmembrane region" description="Helical" evidence="1">
    <location>
        <begin position="286"/>
        <end position="307"/>
    </location>
</feature>
<feature type="transmembrane region" description="Helical" evidence="1">
    <location>
        <begin position="194"/>
        <end position="215"/>
    </location>
</feature>
<dbReference type="EMBL" id="QRDV01000002">
    <property type="protein sequence ID" value="RED45338.1"/>
    <property type="molecule type" value="Genomic_DNA"/>
</dbReference>
<evidence type="ECO:0000313" key="3">
    <source>
        <dbReference type="EMBL" id="RED45338.1"/>
    </source>
</evidence>
<evidence type="ECO:0000259" key="2">
    <source>
        <dbReference type="Pfam" id="PF01757"/>
    </source>
</evidence>
<dbReference type="Proteomes" id="UP000256980">
    <property type="component" value="Unassembled WGS sequence"/>
</dbReference>
<comment type="caution">
    <text evidence="3">The sequence shown here is derived from an EMBL/GenBank/DDBJ whole genome shotgun (WGS) entry which is preliminary data.</text>
</comment>